<sequence length="193" mass="22140">MRIEGEKGVKTQSAPKHWPRTRKRILAEQFQFWPTVTVEPGRNSRARPDLLARQKTFARHARTGKEAAIGRNFRIGTDRPCRSIRETNSASAEISRPKRIWPTKSLDRDKIHRPSAQNFSRPRWNLGTPMAKTKGNESMKKKKNPFMEPPKKQIKLGSSSSNARAAIPTSPHSIDAIKNMWRVQEEEKMIGHL</sequence>
<comment type="caution">
    <text evidence="2">The sequence shown here is derived from an EMBL/GenBank/DDBJ whole genome shotgun (WGS) entry which is preliminary data.</text>
</comment>
<proteinExistence type="predicted"/>
<dbReference type="AlphaFoldDB" id="A0A6D2KP60"/>
<dbReference type="EMBL" id="CACVBM020001638">
    <property type="protein sequence ID" value="CAA7056353.1"/>
    <property type="molecule type" value="Genomic_DNA"/>
</dbReference>
<feature type="region of interest" description="Disordered" evidence="1">
    <location>
        <begin position="1"/>
        <end position="20"/>
    </location>
</feature>
<evidence type="ECO:0000313" key="3">
    <source>
        <dbReference type="Proteomes" id="UP000467841"/>
    </source>
</evidence>
<dbReference type="Proteomes" id="UP000467841">
    <property type="component" value="Unassembled WGS sequence"/>
</dbReference>
<evidence type="ECO:0000256" key="1">
    <source>
        <dbReference type="SAM" id="MobiDB-lite"/>
    </source>
</evidence>
<gene>
    <name evidence="2" type="ORF">MERR_LOCUS43589</name>
</gene>
<keyword evidence="3" id="KW-1185">Reference proteome</keyword>
<protein>
    <submittedName>
        <fullName evidence="2">Uncharacterized protein</fullName>
    </submittedName>
</protein>
<organism evidence="2 3">
    <name type="scientific">Microthlaspi erraticum</name>
    <dbReference type="NCBI Taxonomy" id="1685480"/>
    <lineage>
        <taxon>Eukaryota</taxon>
        <taxon>Viridiplantae</taxon>
        <taxon>Streptophyta</taxon>
        <taxon>Embryophyta</taxon>
        <taxon>Tracheophyta</taxon>
        <taxon>Spermatophyta</taxon>
        <taxon>Magnoliopsida</taxon>
        <taxon>eudicotyledons</taxon>
        <taxon>Gunneridae</taxon>
        <taxon>Pentapetalae</taxon>
        <taxon>rosids</taxon>
        <taxon>malvids</taxon>
        <taxon>Brassicales</taxon>
        <taxon>Brassicaceae</taxon>
        <taxon>Coluteocarpeae</taxon>
        <taxon>Microthlaspi</taxon>
    </lineage>
</organism>
<feature type="region of interest" description="Disordered" evidence="1">
    <location>
        <begin position="117"/>
        <end position="171"/>
    </location>
</feature>
<name>A0A6D2KP60_9BRAS</name>
<accession>A0A6D2KP60</accession>
<reference evidence="2" key="1">
    <citation type="submission" date="2020-01" db="EMBL/GenBank/DDBJ databases">
        <authorList>
            <person name="Mishra B."/>
        </authorList>
    </citation>
    <scope>NUCLEOTIDE SEQUENCE [LARGE SCALE GENOMIC DNA]</scope>
</reference>
<evidence type="ECO:0000313" key="2">
    <source>
        <dbReference type="EMBL" id="CAA7056353.1"/>
    </source>
</evidence>